<sequence length="63" mass="7055">MDGVKSLIASGHVKMINSMVFLTKSGKRDATLTYTGRRKWLKKVNVNGQIAKAKGSHLRNRKK</sequence>
<name>X0WRU0_9ZZZZ</name>
<dbReference type="AlphaFoldDB" id="X0WRU0"/>
<organism evidence="1">
    <name type="scientific">marine sediment metagenome</name>
    <dbReference type="NCBI Taxonomy" id="412755"/>
    <lineage>
        <taxon>unclassified sequences</taxon>
        <taxon>metagenomes</taxon>
        <taxon>ecological metagenomes</taxon>
    </lineage>
</organism>
<reference evidence="1" key="1">
    <citation type="journal article" date="2014" name="Front. Microbiol.">
        <title>High frequency of phylogenetically diverse reductive dehalogenase-homologous genes in deep subseafloor sedimentary metagenomes.</title>
        <authorList>
            <person name="Kawai M."/>
            <person name="Futagami T."/>
            <person name="Toyoda A."/>
            <person name="Takaki Y."/>
            <person name="Nishi S."/>
            <person name="Hori S."/>
            <person name="Arai W."/>
            <person name="Tsubouchi T."/>
            <person name="Morono Y."/>
            <person name="Uchiyama I."/>
            <person name="Ito T."/>
            <person name="Fujiyama A."/>
            <person name="Inagaki F."/>
            <person name="Takami H."/>
        </authorList>
    </citation>
    <scope>NUCLEOTIDE SEQUENCE</scope>
    <source>
        <strain evidence="1">Expedition CK06-06</strain>
    </source>
</reference>
<protein>
    <submittedName>
        <fullName evidence="1">Uncharacterized protein</fullName>
    </submittedName>
</protein>
<accession>X0WRU0</accession>
<evidence type="ECO:0000313" key="1">
    <source>
        <dbReference type="EMBL" id="GAG15406.1"/>
    </source>
</evidence>
<proteinExistence type="predicted"/>
<dbReference type="EMBL" id="BARS01035127">
    <property type="protein sequence ID" value="GAG15406.1"/>
    <property type="molecule type" value="Genomic_DNA"/>
</dbReference>
<gene>
    <name evidence="1" type="ORF">S01H1_54166</name>
</gene>
<comment type="caution">
    <text evidence="1">The sequence shown here is derived from an EMBL/GenBank/DDBJ whole genome shotgun (WGS) entry which is preliminary data.</text>
</comment>